<feature type="domain" description="Outer membrane protein beta-barrel" evidence="2">
    <location>
        <begin position="40"/>
        <end position="223"/>
    </location>
</feature>
<organism evidence="3 4">
    <name type="scientific">Belliella pelovolcani</name>
    <dbReference type="NCBI Taxonomy" id="529505"/>
    <lineage>
        <taxon>Bacteria</taxon>
        <taxon>Pseudomonadati</taxon>
        <taxon>Bacteroidota</taxon>
        <taxon>Cytophagia</taxon>
        <taxon>Cytophagales</taxon>
        <taxon>Cyclobacteriaceae</taxon>
        <taxon>Belliella</taxon>
    </lineage>
</organism>
<dbReference type="Proteomes" id="UP000186026">
    <property type="component" value="Unassembled WGS sequence"/>
</dbReference>
<evidence type="ECO:0000313" key="3">
    <source>
        <dbReference type="EMBL" id="SIT16905.1"/>
    </source>
</evidence>
<accession>A0A1N7Q252</accession>
<evidence type="ECO:0000256" key="1">
    <source>
        <dbReference type="SAM" id="SignalP"/>
    </source>
</evidence>
<dbReference type="RefSeq" id="WP_076503074.1">
    <property type="nucleotide sequence ID" value="NZ_FTOP01000025.1"/>
</dbReference>
<dbReference type="AlphaFoldDB" id="A0A1N7Q252"/>
<keyword evidence="4" id="KW-1185">Reference proteome</keyword>
<dbReference type="STRING" id="529505.SAMN05421761_12521"/>
<feature type="chain" id="PRO_5012297813" evidence="1">
    <location>
        <begin position="20"/>
        <end position="245"/>
    </location>
</feature>
<keyword evidence="1" id="KW-0732">Signal</keyword>
<protein>
    <submittedName>
        <fullName evidence="3">Outer membrane protein beta-barrel domain-containing protein</fullName>
    </submittedName>
</protein>
<name>A0A1N7Q252_9BACT</name>
<dbReference type="InterPro" id="IPR025665">
    <property type="entry name" value="Beta-barrel_OMP_2"/>
</dbReference>
<dbReference type="EMBL" id="FTOP01000025">
    <property type="protein sequence ID" value="SIT16905.1"/>
    <property type="molecule type" value="Genomic_DNA"/>
</dbReference>
<reference evidence="4" key="1">
    <citation type="submission" date="2017-01" db="EMBL/GenBank/DDBJ databases">
        <authorList>
            <person name="Varghese N."/>
            <person name="Submissions S."/>
        </authorList>
    </citation>
    <scope>NUCLEOTIDE SEQUENCE [LARGE SCALE GENOMIC DNA]</scope>
    <source>
        <strain evidence="4">DSM 46698</strain>
    </source>
</reference>
<gene>
    <name evidence="3" type="ORF">SAMN05421761_12521</name>
</gene>
<dbReference type="Pfam" id="PF13568">
    <property type="entry name" value="OMP_b-brl_2"/>
    <property type="match status" value="1"/>
</dbReference>
<sequence length="245" mass="27711">MKRLTLLFIAGLLTFNTFAQERERTPIGGRPDIKGDLLIDFGFNTLNNKPDDLSTRFFPSRTFNASYQYPFNIFGEGSGFTFNPGIGIGTDKMAFTEDRTIFNNPLLGPESSILRDIREVYGDDIRINRNVVAVNYIDFPLEIRYHFNKSNYQKSMKVAVGGKVGFLLNSHSKIAYEDADGLTRKIKDRQNYGLAPIRYGVYTRLGFPGFNIWGYYGLNQVFQKDQGPFGTAANQINFGISVALF</sequence>
<evidence type="ECO:0000313" key="4">
    <source>
        <dbReference type="Proteomes" id="UP000186026"/>
    </source>
</evidence>
<evidence type="ECO:0000259" key="2">
    <source>
        <dbReference type="Pfam" id="PF13568"/>
    </source>
</evidence>
<dbReference type="OrthoDB" id="959017at2"/>
<feature type="signal peptide" evidence="1">
    <location>
        <begin position="1"/>
        <end position="19"/>
    </location>
</feature>
<proteinExistence type="predicted"/>